<feature type="signal peptide" evidence="1">
    <location>
        <begin position="1"/>
        <end position="22"/>
    </location>
</feature>
<name>A0AAJ2EVX6_9PSED</name>
<dbReference type="InterPro" id="IPR014718">
    <property type="entry name" value="GH-type_carb-bd"/>
</dbReference>
<sequence>MIRHARLLSGCLLLLVSATASAWEYILIAPDKPVQNWSISSDRLGIRDGLAFTVGMHRLSGGRQEGSVLIEIDTGALQITVVATRGMNVLRAQAGTLRLGWDSPVREVVNPAFVNLESRGGRGWLEGFNEWVARAGFEWVGQPGMDRGQPLTLQGRASYLPASQVVLTIDEQPPHRIGLKGVLYEEAFKQADFRIDTELVTHAGATSFTLHDRLTNQGDHAAEYQVLYLSNFGPPLLGEGARFAAPVREVSPFDARARSELAEWQGYRAPTPGYGETLYNLYPWSDDQGHSLAVLHDRSAHQGVALAFNVHELPVFTLWKNTDGKAQGYVTGLAPGTSFSYNRSQQHALGLVPRIEAGGSRDFTLEYRLLPTAAAVQQALRQVDAIQHGRPTKVRETPLVSGP</sequence>
<gene>
    <name evidence="2" type="ORF">QE440_001918</name>
</gene>
<comment type="caution">
    <text evidence="2">The sequence shown here is derived from an EMBL/GenBank/DDBJ whole genome shotgun (WGS) entry which is preliminary data.</text>
</comment>
<organism evidence="2 3">
    <name type="scientific">Pseudomonas oryzihabitans</name>
    <dbReference type="NCBI Taxonomy" id="47885"/>
    <lineage>
        <taxon>Bacteria</taxon>
        <taxon>Pseudomonadati</taxon>
        <taxon>Pseudomonadota</taxon>
        <taxon>Gammaproteobacteria</taxon>
        <taxon>Pseudomonadales</taxon>
        <taxon>Pseudomonadaceae</taxon>
        <taxon>Pseudomonas</taxon>
    </lineage>
</organism>
<protein>
    <recommendedName>
        <fullName evidence="4">Thioredoxin</fullName>
    </recommendedName>
</protein>
<evidence type="ECO:0000313" key="2">
    <source>
        <dbReference type="EMBL" id="MDR6234177.1"/>
    </source>
</evidence>
<evidence type="ECO:0000313" key="3">
    <source>
        <dbReference type="Proteomes" id="UP001268036"/>
    </source>
</evidence>
<accession>A0AAJ2EVX6</accession>
<dbReference type="Proteomes" id="UP001268036">
    <property type="component" value="Unassembled WGS sequence"/>
</dbReference>
<reference evidence="2" key="1">
    <citation type="submission" date="2023-08" db="EMBL/GenBank/DDBJ databases">
        <title>Functional and genomic diversity of the sorghum phyllosphere microbiome.</title>
        <authorList>
            <person name="Shade A."/>
        </authorList>
    </citation>
    <scope>NUCLEOTIDE SEQUENCE</scope>
    <source>
        <strain evidence="2">SORGH_AS_0201</strain>
    </source>
</reference>
<proteinExistence type="predicted"/>
<dbReference type="CDD" id="cd09023">
    <property type="entry name" value="Aldose_epim_Ec_c4013"/>
    <property type="match status" value="1"/>
</dbReference>
<feature type="chain" id="PRO_5042607681" description="Thioredoxin" evidence="1">
    <location>
        <begin position="23"/>
        <end position="403"/>
    </location>
</feature>
<dbReference type="InterPro" id="IPR027839">
    <property type="entry name" value="DUF4432"/>
</dbReference>
<dbReference type="AlphaFoldDB" id="A0AAJ2EVX6"/>
<evidence type="ECO:0008006" key="4">
    <source>
        <dbReference type="Google" id="ProtNLM"/>
    </source>
</evidence>
<evidence type="ECO:0000256" key="1">
    <source>
        <dbReference type="SAM" id="SignalP"/>
    </source>
</evidence>
<dbReference type="EMBL" id="JAVJAF010000001">
    <property type="protein sequence ID" value="MDR6234177.1"/>
    <property type="molecule type" value="Genomic_DNA"/>
</dbReference>
<keyword evidence="1" id="KW-0732">Signal</keyword>
<dbReference type="Pfam" id="PF14486">
    <property type="entry name" value="DUF4432"/>
    <property type="match status" value="1"/>
</dbReference>
<dbReference type="GO" id="GO:0030246">
    <property type="term" value="F:carbohydrate binding"/>
    <property type="evidence" value="ECO:0007669"/>
    <property type="project" value="InterPro"/>
</dbReference>
<dbReference type="Gene3D" id="2.70.98.10">
    <property type="match status" value="1"/>
</dbReference>